<accession>A0ABY5AND9</accession>
<keyword evidence="2" id="KW-0812">Transmembrane</keyword>
<evidence type="ECO:0000313" key="4">
    <source>
        <dbReference type="Proteomes" id="UP001056708"/>
    </source>
</evidence>
<sequence>MSANFIKQLNRYRSLAVALANAIITWVILIIAPLGLFAVIVCTVLIFVSSLIFGLLGDIAMALMLRDASPPPMSSGRPPSAVDVGRDRLPQNYTRDYNRDENDQDLL</sequence>
<protein>
    <submittedName>
        <fullName evidence="3">CRISPR-associated protein Csx18</fullName>
    </submittedName>
</protein>
<evidence type="ECO:0000256" key="2">
    <source>
        <dbReference type="SAM" id="Phobius"/>
    </source>
</evidence>
<reference evidence="3" key="1">
    <citation type="submission" date="2022-06" db="EMBL/GenBank/DDBJ databases">
        <title>Genome sequence of Phormidium yuhuli AB48 isolated from an industrial photobioreactor environment.</title>
        <authorList>
            <person name="Qiu Y."/>
            <person name="Noonan A.J.C."/>
            <person name="Dofher K."/>
            <person name="Koch M."/>
            <person name="Kieft B."/>
            <person name="Lin X."/>
            <person name="Ziels R.M."/>
            <person name="Hallam S.J."/>
        </authorList>
    </citation>
    <scope>NUCLEOTIDE SEQUENCE</scope>
    <source>
        <strain evidence="3">AB48</strain>
    </source>
</reference>
<proteinExistence type="predicted"/>
<dbReference type="Proteomes" id="UP001056708">
    <property type="component" value="Chromosome"/>
</dbReference>
<keyword evidence="2" id="KW-1133">Transmembrane helix</keyword>
<organism evidence="3 4">
    <name type="scientific">Phormidium yuhuli AB48</name>
    <dbReference type="NCBI Taxonomy" id="2940671"/>
    <lineage>
        <taxon>Bacteria</taxon>
        <taxon>Bacillati</taxon>
        <taxon>Cyanobacteriota</taxon>
        <taxon>Cyanophyceae</taxon>
        <taxon>Oscillatoriophycideae</taxon>
        <taxon>Oscillatoriales</taxon>
        <taxon>Oscillatoriaceae</taxon>
        <taxon>Phormidium</taxon>
        <taxon>Phormidium yuhuli</taxon>
    </lineage>
</organism>
<gene>
    <name evidence="3" type="primary">csx18</name>
    <name evidence="3" type="ORF">NEA10_17005</name>
</gene>
<keyword evidence="4" id="KW-1185">Reference proteome</keyword>
<feature type="region of interest" description="Disordered" evidence="1">
    <location>
        <begin position="69"/>
        <end position="107"/>
    </location>
</feature>
<feature type="transmembrane region" description="Helical" evidence="2">
    <location>
        <begin position="37"/>
        <end position="65"/>
    </location>
</feature>
<name>A0ABY5AND9_9CYAN</name>
<dbReference type="RefSeq" id="WP_252662543.1">
    <property type="nucleotide sequence ID" value="NZ_CP098611.1"/>
</dbReference>
<evidence type="ECO:0000313" key="3">
    <source>
        <dbReference type="EMBL" id="USR90515.1"/>
    </source>
</evidence>
<evidence type="ECO:0000256" key="1">
    <source>
        <dbReference type="SAM" id="MobiDB-lite"/>
    </source>
</evidence>
<dbReference type="NCBIfam" id="NF040558">
    <property type="entry name" value="CAS_Csx18"/>
    <property type="match status" value="1"/>
</dbReference>
<keyword evidence="2" id="KW-0472">Membrane</keyword>
<dbReference type="EMBL" id="CP098611">
    <property type="protein sequence ID" value="USR90515.1"/>
    <property type="molecule type" value="Genomic_DNA"/>
</dbReference>
<feature type="transmembrane region" description="Helical" evidence="2">
    <location>
        <begin position="12"/>
        <end position="31"/>
    </location>
</feature>